<dbReference type="InterPro" id="IPR015424">
    <property type="entry name" value="PyrdxlP-dep_Trfase"/>
</dbReference>
<protein>
    <submittedName>
        <fullName evidence="1">Coccolith scale associated protein-1</fullName>
    </submittedName>
</protein>
<name>F7IX65_CHRCT</name>
<accession>F7IX65</accession>
<feature type="non-terminal residue" evidence="1">
    <location>
        <position position="1"/>
    </location>
</feature>
<reference evidence="1" key="1">
    <citation type="submission" date="2009-12" db="EMBL/GenBank/DDBJ databases">
        <title>Isolation and characterization of proteins involved in coccolithogenesis of coccolithophore.</title>
        <authorList>
            <person name="Kasajima H."/>
            <person name="Endo H."/>
            <person name="Nagasawa H."/>
        </authorList>
    </citation>
    <scope>NUCLEOTIDE SEQUENCE</scope>
    <source>
        <strain evidence="1">LU</strain>
    </source>
</reference>
<dbReference type="AlphaFoldDB" id="F7IX65"/>
<proteinExistence type="evidence at transcript level"/>
<dbReference type="EMBL" id="AB537972">
    <property type="protein sequence ID" value="BAK39956.1"/>
    <property type="molecule type" value="mRNA"/>
</dbReference>
<organism evidence="1">
    <name type="scientific">Chrysotila carterae</name>
    <name type="common">Marine alga</name>
    <name type="synonym">Syracosphaera carterae</name>
    <dbReference type="NCBI Taxonomy" id="13221"/>
    <lineage>
        <taxon>Eukaryota</taxon>
        <taxon>Haptista</taxon>
        <taxon>Haptophyta</taxon>
        <taxon>Prymnesiophyceae</taxon>
        <taxon>Isochrysidales</taxon>
        <taxon>Isochrysidaceae</taxon>
        <taxon>Chrysotila</taxon>
    </lineage>
</organism>
<evidence type="ECO:0000313" key="1">
    <source>
        <dbReference type="EMBL" id="BAK39956.1"/>
    </source>
</evidence>
<gene>
    <name evidence="1" type="primary">CSAP-1</name>
</gene>
<dbReference type="SUPFAM" id="SSF53383">
    <property type="entry name" value="PLP-dependent transferases"/>
    <property type="match status" value="1"/>
</dbReference>
<sequence length="616" mass="68561">FGTEIEATQTLSDYSLATLDACTMKDANGGQFEICPPESFYWEHHPSVFGGYTGCVGENLLVPCGQDGFGGLSGMVAYQKPIIWNPETQTCEDTGFTPETSLYWIRSGHPMDKYELVKRTGLNPVIKFPFVRGPYPSYSWGDGHGADEADLWPVMKDFLVYLGAHTEAQLEEFNGYPTEGAEQSMDLLFAGKALEFALTSCTRHFYIFTEAPGYGYDFDQAAIWVNTRASEFYANETCTCWPNCTEPTIEFTQVGWFPGTPYPSAPGGDGENYIATSSNYNSPWIETLVMPENPSGAIKIAQLPTYKRVCDGVYVYPMYFGHRNWRVPINEMQDCSGWAYSITKVYSASFRAGLVSYKLNQPNFASAMTRMASLAASGAHGQLSDMTWMGYIEFMRLVMASGPIDSPTSWIGAYVEIMKEKYGALIDATANCPFMELTNPGGGAYSFWIAKPPMYGLDLVDFFLEGFGVSAFSYNWGFRGADPADYYGAGVTINDFTRMQLYRDVSVYHEVARRMQLACSGSAADGFLTFDEYVASKTARRVRKLSDGQMTHEQHVADVKAVAPRLSDKQAERIADMRLNRDRFSRRLATECAGENFASSCIMNIEAEEKPSFKAI</sequence>